<organism evidence="15 16">
    <name type="scientific">Idiomarina seosinensis</name>
    <dbReference type="NCBI Taxonomy" id="281739"/>
    <lineage>
        <taxon>Bacteria</taxon>
        <taxon>Pseudomonadati</taxon>
        <taxon>Pseudomonadota</taxon>
        <taxon>Gammaproteobacteria</taxon>
        <taxon>Alteromonadales</taxon>
        <taxon>Idiomarinaceae</taxon>
        <taxon>Idiomarina</taxon>
    </lineage>
</organism>
<dbReference type="Pfam" id="PF00702">
    <property type="entry name" value="Hydrolase"/>
    <property type="match status" value="1"/>
</dbReference>
<dbReference type="AlphaFoldDB" id="A0A432ZJT1"/>
<dbReference type="SFLD" id="SFLDG01136">
    <property type="entry name" value="C1.6:_Phosphoserine_Phosphatas"/>
    <property type="match status" value="1"/>
</dbReference>
<evidence type="ECO:0000256" key="10">
    <source>
        <dbReference type="ARBA" id="ARBA00023299"/>
    </source>
</evidence>
<name>A0A432ZJT1_9GAMM</name>
<evidence type="ECO:0000313" key="15">
    <source>
        <dbReference type="EMBL" id="RUO78080.1"/>
    </source>
</evidence>
<evidence type="ECO:0000256" key="14">
    <source>
        <dbReference type="PIRSR" id="PIRSR604469-1"/>
    </source>
</evidence>
<evidence type="ECO:0000256" key="5">
    <source>
        <dbReference type="ARBA" id="ARBA00015196"/>
    </source>
</evidence>
<evidence type="ECO:0000256" key="8">
    <source>
        <dbReference type="ARBA" id="ARBA00022801"/>
    </source>
</evidence>
<evidence type="ECO:0000256" key="4">
    <source>
        <dbReference type="ARBA" id="ARBA00012640"/>
    </source>
</evidence>
<evidence type="ECO:0000256" key="3">
    <source>
        <dbReference type="ARBA" id="ARBA00009184"/>
    </source>
</evidence>
<keyword evidence="10" id="KW-0718">Serine biosynthesis</keyword>
<evidence type="ECO:0000256" key="6">
    <source>
        <dbReference type="ARBA" id="ARBA00022605"/>
    </source>
</evidence>
<dbReference type="SFLD" id="SFLDG01137">
    <property type="entry name" value="C1.6.1:_Phosphoserine_Phosphat"/>
    <property type="match status" value="1"/>
</dbReference>
<comment type="pathway">
    <text evidence="2">Amino-acid biosynthesis; L-serine biosynthesis; L-serine from 3-phospho-D-glycerate: step 3/3.</text>
</comment>
<evidence type="ECO:0000256" key="9">
    <source>
        <dbReference type="ARBA" id="ARBA00022842"/>
    </source>
</evidence>
<dbReference type="Gene3D" id="3.40.50.1000">
    <property type="entry name" value="HAD superfamily/HAD-like"/>
    <property type="match status" value="1"/>
</dbReference>
<dbReference type="SFLD" id="SFLDF00029">
    <property type="entry name" value="phosphoserine_phosphatase"/>
    <property type="match status" value="1"/>
</dbReference>
<feature type="active site" description="Nucleophile" evidence="14">
    <location>
        <position position="11"/>
    </location>
</feature>
<dbReference type="Proteomes" id="UP000287908">
    <property type="component" value="Unassembled WGS sequence"/>
</dbReference>
<dbReference type="InterPro" id="IPR023214">
    <property type="entry name" value="HAD_sf"/>
</dbReference>
<evidence type="ECO:0000256" key="11">
    <source>
        <dbReference type="ARBA" id="ARBA00031693"/>
    </source>
</evidence>
<sequence length="225" mass="24516">MTQATGLIVFDMDSTLIQIECIDEIASLTGAGEKVAAITEQAMQGQLDFEQSLRQRVKCLNGVSEADFEELFSPIPLTPGATELVSQLGRMGWKTALVSGGFSWFAERVTKQLKLDDYKANELAIVEKKLNGELLGDIVDAQYKADQLRRLQHRWSIPAGKTVAVGDGANDALMLQAADIGIAFCAKPALRSQADYCVDEPDLRLLIPILTRAGLIPPSYMLSQS</sequence>
<dbReference type="OrthoDB" id="9792539at2"/>
<dbReference type="PANTHER" id="PTHR43344">
    <property type="entry name" value="PHOSPHOSERINE PHOSPHATASE"/>
    <property type="match status" value="1"/>
</dbReference>
<evidence type="ECO:0000256" key="13">
    <source>
        <dbReference type="ARBA" id="ARBA00048523"/>
    </source>
</evidence>
<proteinExistence type="inferred from homology"/>
<keyword evidence="16" id="KW-1185">Reference proteome</keyword>
<dbReference type="CDD" id="cd07500">
    <property type="entry name" value="HAD_PSP"/>
    <property type="match status" value="1"/>
</dbReference>
<comment type="caution">
    <text evidence="15">The sequence shown here is derived from an EMBL/GenBank/DDBJ whole genome shotgun (WGS) entry which is preliminary data.</text>
</comment>
<comment type="catalytic activity">
    <reaction evidence="13">
        <text>O-phospho-D-serine + H2O = D-serine + phosphate</text>
        <dbReference type="Rhea" id="RHEA:24873"/>
        <dbReference type="ChEBI" id="CHEBI:15377"/>
        <dbReference type="ChEBI" id="CHEBI:35247"/>
        <dbReference type="ChEBI" id="CHEBI:43474"/>
        <dbReference type="ChEBI" id="CHEBI:58680"/>
        <dbReference type="EC" id="3.1.3.3"/>
    </reaction>
</comment>
<evidence type="ECO:0000256" key="1">
    <source>
        <dbReference type="ARBA" id="ARBA00001946"/>
    </source>
</evidence>
<dbReference type="NCBIfam" id="TIGR01488">
    <property type="entry name" value="HAD-SF-IB"/>
    <property type="match status" value="1"/>
</dbReference>
<reference evidence="15 16" key="1">
    <citation type="journal article" date="2011" name="Front. Microbiol.">
        <title>Genomic signatures of strain selection and enhancement in Bacillus atrophaeus var. globigii, a historical biowarfare simulant.</title>
        <authorList>
            <person name="Gibbons H.S."/>
            <person name="Broomall S.M."/>
            <person name="McNew L.A."/>
            <person name="Daligault H."/>
            <person name="Chapman C."/>
            <person name="Bruce D."/>
            <person name="Karavis M."/>
            <person name="Krepps M."/>
            <person name="McGregor P.A."/>
            <person name="Hong C."/>
            <person name="Park K.H."/>
            <person name="Akmal A."/>
            <person name="Feldman A."/>
            <person name="Lin J.S."/>
            <person name="Chang W.E."/>
            <person name="Higgs B.W."/>
            <person name="Demirev P."/>
            <person name="Lindquist J."/>
            <person name="Liem A."/>
            <person name="Fochler E."/>
            <person name="Read T.D."/>
            <person name="Tapia R."/>
            <person name="Johnson S."/>
            <person name="Bishop-Lilly K.A."/>
            <person name="Detter C."/>
            <person name="Han C."/>
            <person name="Sozhamannan S."/>
            <person name="Rosenzweig C.N."/>
            <person name="Skowronski E.W."/>
        </authorList>
    </citation>
    <scope>NUCLEOTIDE SEQUENCE [LARGE SCALE GENOMIC DNA]</scope>
    <source>
        <strain evidence="15 16">CL-SP19</strain>
    </source>
</reference>
<keyword evidence="8" id="KW-0378">Hydrolase</keyword>
<dbReference type="GO" id="GO:0036424">
    <property type="term" value="F:L-phosphoserine phosphatase activity"/>
    <property type="evidence" value="ECO:0007669"/>
    <property type="project" value="InterPro"/>
</dbReference>
<dbReference type="SFLD" id="SFLDS00003">
    <property type="entry name" value="Haloacid_Dehalogenase"/>
    <property type="match status" value="1"/>
</dbReference>
<dbReference type="NCBIfam" id="TIGR00338">
    <property type="entry name" value="serB"/>
    <property type="match status" value="1"/>
</dbReference>
<evidence type="ECO:0000256" key="7">
    <source>
        <dbReference type="ARBA" id="ARBA00022723"/>
    </source>
</evidence>
<dbReference type="SUPFAM" id="SSF56784">
    <property type="entry name" value="HAD-like"/>
    <property type="match status" value="1"/>
</dbReference>
<feature type="active site" description="Proton donor" evidence="14">
    <location>
        <position position="13"/>
    </location>
</feature>
<comment type="cofactor">
    <cofactor evidence="1">
        <name>Mg(2+)</name>
        <dbReference type="ChEBI" id="CHEBI:18420"/>
    </cofactor>
</comment>
<dbReference type="GO" id="GO:0006564">
    <property type="term" value="P:L-serine biosynthetic process"/>
    <property type="evidence" value="ECO:0007669"/>
    <property type="project" value="UniProtKB-KW"/>
</dbReference>
<protein>
    <recommendedName>
        <fullName evidence="5">Phosphoserine phosphatase</fullName>
        <ecNumber evidence="4">3.1.3.3</ecNumber>
    </recommendedName>
    <alternativeName>
        <fullName evidence="11">O-phosphoserine phosphohydrolase</fullName>
    </alternativeName>
</protein>
<evidence type="ECO:0000256" key="12">
    <source>
        <dbReference type="ARBA" id="ARBA00048138"/>
    </source>
</evidence>
<evidence type="ECO:0000313" key="16">
    <source>
        <dbReference type="Proteomes" id="UP000287908"/>
    </source>
</evidence>
<dbReference type="RefSeq" id="WP_126784407.1">
    <property type="nucleotide sequence ID" value="NZ_PIQF01000001.1"/>
</dbReference>
<dbReference type="EC" id="3.1.3.3" evidence="4"/>
<dbReference type="EMBL" id="PIQF01000001">
    <property type="protein sequence ID" value="RUO78080.1"/>
    <property type="molecule type" value="Genomic_DNA"/>
</dbReference>
<keyword evidence="7" id="KW-0479">Metal-binding</keyword>
<keyword evidence="6" id="KW-0028">Amino-acid biosynthesis</keyword>
<comment type="catalytic activity">
    <reaction evidence="12">
        <text>O-phospho-L-serine + H2O = L-serine + phosphate</text>
        <dbReference type="Rhea" id="RHEA:21208"/>
        <dbReference type="ChEBI" id="CHEBI:15377"/>
        <dbReference type="ChEBI" id="CHEBI:33384"/>
        <dbReference type="ChEBI" id="CHEBI:43474"/>
        <dbReference type="ChEBI" id="CHEBI:57524"/>
        <dbReference type="EC" id="3.1.3.3"/>
    </reaction>
</comment>
<dbReference type="InterPro" id="IPR004469">
    <property type="entry name" value="PSP"/>
</dbReference>
<dbReference type="GO" id="GO:0000287">
    <property type="term" value="F:magnesium ion binding"/>
    <property type="evidence" value="ECO:0007669"/>
    <property type="project" value="TreeGrafter"/>
</dbReference>
<dbReference type="GO" id="GO:0005737">
    <property type="term" value="C:cytoplasm"/>
    <property type="evidence" value="ECO:0007669"/>
    <property type="project" value="TreeGrafter"/>
</dbReference>
<keyword evidence="9" id="KW-0460">Magnesium</keyword>
<dbReference type="PANTHER" id="PTHR43344:SF2">
    <property type="entry name" value="PHOSPHOSERINE PHOSPHATASE"/>
    <property type="match status" value="1"/>
</dbReference>
<dbReference type="InterPro" id="IPR036412">
    <property type="entry name" value="HAD-like_sf"/>
</dbReference>
<accession>A0A432ZJT1</accession>
<dbReference type="InterPro" id="IPR050582">
    <property type="entry name" value="HAD-like_SerB"/>
</dbReference>
<gene>
    <name evidence="15" type="primary">serB</name>
    <name evidence="15" type="ORF">CWI81_06320</name>
</gene>
<evidence type="ECO:0000256" key="2">
    <source>
        <dbReference type="ARBA" id="ARBA00005135"/>
    </source>
</evidence>
<dbReference type="UniPathway" id="UPA00135">
    <property type="reaction ID" value="UER00198"/>
</dbReference>
<comment type="similarity">
    <text evidence="3">Belongs to the HAD-like hydrolase superfamily. SerB family.</text>
</comment>